<reference evidence="2" key="1">
    <citation type="journal article" date="2020" name="Fungal Divers.">
        <title>Resolving the Mortierellaceae phylogeny through synthesis of multi-gene phylogenetics and phylogenomics.</title>
        <authorList>
            <person name="Vandepol N."/>
            <person name="Liber J."/>
            <person name="Desiro A."/>
            <person name="Na H."/>
            <person name="Kennedy M."/>
            <person name="Barry K."/>
            <person name="Grigoriev I.V."/>
            <person name="Miller A.N."/>
            <person name="O'Donnell K."/>
            <person name="Stajich J.E."/>
            <person name="Bonito G."/>
        </authorList>
    </citation>
    <scope>NUCLEOTIDE SEQUENCE</scope>
    <source>
        <strain evidence="2">MES-2147</strain>
    </source>
</reference>
<evidence type="ECO:0000313" key="2">
    <source>
        <dbReference type="EMBL" id="KAF9998226.1"/>
    </source>
</evidence>
<protein>
    <submittedName>
        <fullName evidence="2">Uncharacterized protein</fullName>
    </submittedName>
</protein>
<evidence type="ECO:0000256" key="1">
    <source>
        <dbReference type="SAM" id="MobiDB-lite"/>
    </source>
</evidence>
<feature type="compositionally biased region" description="Acidic residues" evidence="1">
    <location>
        <begin position="11"/>
        <end position="39"/>
    </location>
</feature>
<dbReference type="EMBL" id="JAAAHW010000887">
    <property type="protein sequence ID" value="KAF9998226.1"/>
    <property type="molecule type" value="Genomic_DNA"/>
</dbReference>
<feature type="compositionally biased region" description="Basic and acidic residues" evidence="1">
    <location>
        <begin position="1"/>
        <end position="10"/>
    </location>
</feature>
<feature type="region of interest" description="Disordered" evidence="1">
    <location>
        <begin position="1"/>
        <end position="51"/>
    </location>
</feature>
<comment type="caution">
    <text evidence="2">The sequence shown here is derived from an EMBL/GenBank/DDBJ whole genome shotgun (WGS) entry which is preliminary data.</text>
</comment>
<dbReference type="Proteomes" id="UP000749646">
    <property type="component" value="Unassembled WGS sequence"/>
</dbReference>
<proteinExistence type="predicted"/>
<sequence>MGGRARRQDYDHDDDDGDNDDDDKDDGGGDDDDGDDDDDHVDHHNGEGYWGGFIEHSRYYLGYSSDDSDSSCQEKTESVQTPVVDWEMNRKIQRQRCL</sequence>
<organism evidence="2 3">
    <name type="scientific">Modicella reniformis</name>
    <dbReference type="NCBI Taxonomy" id="1440133"/>
    <lineage>
        <taxon>Eukaryota</taxon>
        <taxon>Fungi</taxon>
        <taxon>Fungi incertae sedis</taxon>
        <taxon>Mucoromycota</taxon>
        <taxon>Mortierellomycotina</taxon>
        <taxon>Mortierellomycetes</taxon>
        <taxon>Mortierellales</taxon>
        <taxon>Mortierellaceae</taxon>
        <taxon>Modicella</taxon>
    </lineage>
</organism>
<keyword evidence="3" id="KW-1185">Reference proteome</keyword>
<evidence type="ECO:0000313" key="3">
    <source>
        <dbReference type="Proteomes" id="UP000749646"/>
    </source>
</evidence>
<gene>
    <name evidence="2" type="ORF">BGZ65_006254</name>
</gene>
<dbReference type="AlphaFoldDB" id="A0A9P6MG79"/>
<name>A0A9P6MG79_9FUNG</name>
<accession>A0A9P6MG79</accession>